<feature type="transmembrane region" description="Helical" evidence="1">
    <location>
        <begin position="20"/>
        <end position="41"/>
    </location>
</feature>
<evidence type="ECO:0008006" key="4">
    <source>
        <dbReference type="Google" id="ProtNLM"/>
    </source>
</evidence>
<dbReference type="EMBL" id="CP133568">
    <property type="protein sequence ID" value="WMT01695.1"/>
    <property type="molecule type" value="Genomic_DNA"/>
</dbReference>
<protein>
    <recommendedName>
        <fullName evidence="4">DUF2834 domain-containing protein</fullName>
    </recommendedName>
</protein>
<keyword evidence="1" id="KW-0812">Transmembrane</keyword>
<proteinExistence type="predicted"/>
<dbReference type="Proteomes" id="UP001229313">
    <property type="component" value="Chromosome"/>
</dbReference>
<name>A0ABY9P4B9_9GAMM</name>
<keyword evidence="3" id="KW-1185">Reference proteome</keyword>
<evidence type="ECO:0000313" key="2">
    <source>
        <dbReference type="EMBL" id="WMT01695.1"/>
    </source>
</evidence>
<keyword evidence="1" id="KW-1133">Transmembrane helix</keyword>
<gene>
    <name evidence="2" type="ORF">RDV84_17140</name>
</gene>
<accession>A0ABY9P4B9</accession>
<evidence type="ECO:0000256" key="1">
    <source>
        <dbReference type="SAM" id="Phobius"/>
    </source>
</evidence>
<dbReference type="RefSeq" id="WP_309151025.1">
    <property type="nucleotide sequence ID" value="NZ_CP133568.1"/>
</dbReference>
<reference evidence="2 3" key="1">
    <citation type="submission" date="2023-08" db="EMBL/GenBank/DDBJ databases">
        <title>The whole genome sequence of Lysobacter yananisis.</title>
        <authorList>
            <person name="Sun H."/>
        </authorList>
    </citation>
    <scope>NUCLEOTIDE SEQUENCE [LARGE SCALE GENOMIC DNA]</scope>
    <source>
        <strain evidence="2 3">SNNU513</strain>
    </source>
</reference>
<feature type="transmembrane region" description="Helical" evidence="1">
    <location>
        <begin position="62"/>
        <end position="83"/>
    </location>
</feature>
<organism evidence="2 3">
    <name type="scientific">Lysobacter yananisis</name>
    <dbReference type="NCBI Taxonomy" id="1003114"/>
    <lineage>
        <taxon>Bacteria</taxon>
        <taxon>Pseudomonadati</taxon>
        <taxon>Pseudomonadota</taxon>
        <taxon>Gammaproteobacteria</taxon>
        <taxon>Lysobacterales</taxon>
        <taxon>Lysobacteraceae</taxon>
        <taxon>Lysobacter</taxon>
    </lineage>
</organism>
<feature type="transmembrane region" description="Helical" evidence="1">
    <location>
        <begin position="95"/>
        <end position="116"/>
    </location>
</feature>
<keyword evidence="1" id="KW-0472">Membrane</keyword>
<evidence type="ECO:0000313" key="3">
    <source>
        <dbReference type="Proteomes" id="UP001229313"/>
    </source>
</evidence>
<sequence length="122" mass="12783">MSLRPPKSPPPGPAAPPFNPLWLLAGLAFPSLAAIAALALAPRFEAAYAGLGAELPALTRLVFDYAWAPWLLDVAVLALWLAAPQAQRDRWAGRFGVVAGLAAIAVLVVALYLPFFGRAAAL</sequence>